<dbReference type="GO" id="GO:0005886">
    <property type="term" value="C:plasma membrane"/>
    <property type="evidence" value="ECO:0007669"/>
    <property type="project" value="InterPro"/>
</dbReference>
<evidence type="ECO:0000256" key="1">
    <source>
        <dbReference type="ARBA" id="ARBA00004141"/>
    </source>
</evidence>
<name>A0A166ITB1_9AGAM</name>
<dbReference type="InterPro" id="IPR051380">
    <property type="entry name" value="pH-response_reg_palI/RIM9"/>
</dbReference>
<proteinExistence type="predicted"/>
<dbReference type="OrthoDB" id="2354757at2759"/>
<dbReference type="Proteomes" id="UP000076798">
    <property type="component" value="Unassembled WGS sequence"/>
</dbReference>
<dbReference type="Gene3D" id="1.20.140.150">
    <property type="match status" value="1"/>
</dbReference>
<comment type="subcellular location">
    <subcellularLocation>
        <location evidence="1">Membrane</location>
        <topology evidence="1">Multi-pass membrane protein</topology>
    </subcellularLocation>
</comment>
<evidence type="ECO:0000256" key="4">
    <source>
        <dbReference type="ARBA" id="ARBA00023136"/>
    </source>
</evidence>
<gene>
    <name evidence="7" type="ORF">SISSUDRAFT_327198</name>
</gene>
<evidence type="ECO:0008006" key="9">
    <source>
        <dbReference type="Google" id="ProtNLM"/>
    </source>
</evidence>
<dbReference type="EMBL" id="KV428005">
    <property type="protein sequence ID" value="KZT44051.1"/>
    <property type="molecule type" value="Genomic_DNA"/>
</dbReference>
<keyword evidence="8" id="KW-1185">Reference proteome</keyword>
<reference evidence="7 8" key="1">
    <citation type="journal article" date="2016" name="Mol. Biol. Evol.">
        <title>Comparative Genomics of Early-Diverging Mushroom-Forming Fungi Provides Insights into the Origins of Lignocellulose Decay Capabilities.</title>
        <authorList>
            <person name="Nagy L.G."/>
            <person name="Riley R."/>
            <person name="Tritt A."/>
            <person name="Adam C."/>
            <person name="Daum C."/>
            <person name="Floudas D."/>
            <person name="Sun H."/>
            <person name="Yadav J.S."/>
            <person name="Pangilinan J."/>
            <person name="Larsson K.H."/>
            <person name="Matsuura K."/>
            <person name="Barry K."/>
            <person name="Labutti K."/>
            <person name="Kuo R."/>
            <person name="Ohm R.A."/>
            <person name="Bhattacharya S.S."/>
            <person name="Shirouzu T."/>
            <person name="Yoshinaga Y."/>
            <person name="Martin F.M."/>
            <person name="Grigoriev I.V."/>
            <person name="Hibbett D.S."/>
        </authorList>
    </citation>
    <scope>NUCLEOTIDE SEQUENCE [LARGE SCALE GENOMIC DNA]</scope>
    <source>
        <strain evidence="7 8">HHB10207 ss-3</strain>
    </source>
</reference>
<feature type="transmembrane region" description="Helical" evidence="5">
    <location>
        <begin position="203"/>
        <end position="228"/>
    </location>
</feature>
<evidence type="ECO:0000256" key="6">
    <source>
        <dbReference type="SAM" id="SignalP"/>
    </source>
</evidence>
<dbReference type="GO" id="GO:0035838">
    <property type="term" value="C:growing cell tip"/>
    <property type="evidence" value="ECO:0007669"/>
    <property type="project" value="TreeGrafter"/>
</dbReference>
<evidence type="ECO:0000256" key="5">
    <source>
        <dbReference type="SAM" id="Phobius"/>
    </source>
</evidence>
<accession>A0A166ITB1</accession>
<dbReference type="Pfam" id="PF06687">
    <property type="entry name" value="SUR7"/>
    <property type="match status" value="1"/>
</dbReference>
<evidence type="ECO:0000256" key="3">
    <source>
        <dbReference type="ARBA" id="ARBA00022989"/>
    </source>
</evidence>
<feature type="chain" id="PRO_5007875452" description="Pali-domain-containing protein" evidence="6">
    <location>
        <begin position="21"/>
        <end position="237"/>
    </location>
</feature>
<feature type="transmembrane region" description="Helical" evidence="5">
    <location>
        <begin position="121"/>
        <end position="145"/>
    </location>
</feature>
<evidence type="ECO:0000313" key="8">
    <source>
        <dbReference type="Proteomes" id="UP000076798"/>
    </source>
</evidence>
<keyword evidence="3 5" id="KW-1133">Transmembrane helix</keyword>
<dbReference type="PANTHER" id="PTHR28013:SF3">
    <property type="entry name" value="PROTEIN DCV1-RELATED"/>
    <property type="match status" value="1"/>
</dbReference>
<dbReference type="InterPro" id="IPR009571">
    <property type="entry name" value="SUR7/Rim9-like_fungi"/>
</dbReference>
<evidence type="ECO:0000256" key="2">
    <source>
        <dbReference type="ARBA" id="ARBA00022692"/>
    </source>
</evidence>
<feature type="transmembrane region" description="Helical" evidence="5">
    <location>
        <begin position="157"/>
        <end position="183"/>
    </location>
</feature>
<organism evidence="7 8">
    <name type="scientific">Sistotremastrum suecicum HHB10207 ss-3</name>
    <dbReference type="NCBI Taxonomy" id="1314776"/>
    <lineage>
        <taxon>Eukaryota</taxon>
        <taxon>Fungi</taxon>
        <taxon>Dikarya</taxon>
        <taxon>Basidiomycota</taxon>
        <taxon>Agaricomycotina</taxon>
        <taxon>Agaricomycetes</taxon>
        <taxon>Sistotremastrales</taxon>
        <taxon>Sistotremastraceae</taxon>
        <taxon>Sistotremastrum</taxon>
    </lineage>
</organism>
<dbReference type="GO" id="GO:0032153">
    <property type="term" value="C:cell division site"/>
    <property type="evidence" value="ECO:0007669"/>
    <property type="project" value="TreeGrafter"/>
</dbReference>
<dbReference type="PANTHER" id="PTHR28013">
    <property type="entry name" value="PROTEIN DCV1-RELATED"/>
    <property type="match status" value="1"/>
</dbReference>
<feature type="signal peptide" evidence="6">
    <location>
        <begin position="1"/>
        <end position="20"/>
    </location>
</feature>
<keyword evidence="6" id="KW-0732">Signal</keyword>
<dbReference type="AlphaFoldDB" id="A0A166ITB1"/>
<evidence type="ECO:0000313" key="7">
    <source>
        <dbReference type="EMBL" id="KZT44051.1"/>
    </source>
</evidence>
<keyword evidence="2 5" id="KW-0812">Transmembrane</keyword>
<sequence length="237" mass="25336">MIGALLVFAAFVLLLLVSLSTPIAKSIDLFSLHATVASSVLGSGIRAVATFGVWGYCTSRTERYSFEFDLYTFCIDSRKSVVGVQRTSGRKCTKPHLGYDFSNDVASIFDLENDQSAINHAITAALVLHPIACALAFLALLFALARLRSPAHRLLHVAALVLAVLAALLATVVFLIDVIFVALARSKLKTVSHGDLIVSYGNAVWMALGAAIALWVASVAICAGLCGCHRPRKSARY</sequence>
<keyword evidence="4 5" id="KW-0472">Membrane</keyword>
<dbReference type="STRING" id="1314776.A0A166ITB1"/>
<protein>
    <recommendedName>
        <fullName evidence="9">Pali-domain-containing protein</fullName>
    </recommendedName>
</protein>